<protein>
    <recommendedName>
        <fullName evidence="2">GAF domain-containing protein</fullName>
    </recommendedName>
</protein>
<dbReference type="AlphaFoldDB" id="A0A4P9Z707"/>
<keyword evidence="4" id="KW-1185">Reference proteome</keyword>
<dbReference type="InterPro" id="IPR003018">
    <property type="entry name" value="GAF"/>
</dbReference>
<evidence type="ECO:0000313" key="4">
    <source>
        <dbReference type="Proteomes" id="UP000268321"/>
    </source>
</evidence>
<dbReference type="Gene3D" id="3.30.450.40">
    <property type="match status" value="1"/>
</dbReference>
<dbReference type="Proteomes" id="UP000268321">
    <property type="component" value="Unassembled WGS sequence"/>
</dbReference>
<dbReference type="Pfam" id="PF01590">
    <property type="entry name" value="GAF"/>
    <property type="match status" value="1"/>
</dbReference>
<feature type="domain" description="GAF" evidence="2">
    <location>
        <begin position="147"/>
        <end position="224"/>
    </location>
</feature>
<name>A0A4P9Z707_9ASCO</name>
<dbReference type="PANTHER" id="PTHR43102:SF2">
    <property type="entry name" value="GAF DOMAIN-CONTAINING PROTEIN"/>
    <property type="match status" value="1"/>
</dbReference>
<organism evidence="3 4">
    <name type="scientific">Metschnikowia bicuspidata</name>
    <dbReference type="NCBI Taxonomy" id="27322"/>
    <lineage>
        <taxon>Eukaryota</taxon>
        <taxon>Fungi</taxon>
        <taxon>Dikarya</taxon>
        <taxon>Ascomycota</taxon>
        <taxon>Saccharomycotina</taxon>
        <taxon>Pichiomycetes</taxon>
        <taxon>Metschnikowiaceae</taxon>
        <taxon>Metschnikowia</taxon>
    </lineage>
</organism>
<gene>
    <name evidence="3" type="ORF">METBISCDRAFT_25052</name>
</gene>
<proteinExistence type="predicted"/>
<dbReference type="SUPFAM" id="SSF55781">
    <property type="entry name" value="GAF domain-like"/>
    <property type="match status" value="1"/>
</dbReference>
<feature type="compositionally biased region" description="Basic and acidic residues" evidence="1">
    <location>
        <begin position="1"/>
        <end position="10"/>
    </location>
</feature>
<evidence type="ECO:0000313" key="3">
    <source>
        <dbReference type="EMBL" id="RKP28453.1"/>
    </source>
</evidence>
<evidence type="ECO:0000256" key="1">
    <source>
        <dbReference type="SAM" id="MobiDB-lite"/>
    </source>
</evidence>
<dbReference type="InterPro" id="IPR029016">
    <property type="entry name" value="GAF-like_dom_sf"/>
</dbReference>
<dbReference type="EMBL" id="ML004898">
    <property type="protein sequence ID" value="RKP28453.1"/>
    <property type="molecule type" value="Genomic_DNA"/>
</dbReference>
<dbReference type="OrthoDB" id="303614at2759"/>
<accession>A0A4P9Z707</accession>
<sequence length="510" mass="57350">MSPAQPEKHPAKAGQSAENSQPAQLPLLAPYDKNHVYTNPLTVAHFVEKYSLGGYDLSKVACPLCLPNKGFFEAPDAHNEQERLQAVKQFLSLKQWEDRQMLLLLAKEVRKCVGSMGMTVSLVHRQLVYFKFKTHFAYQELPREVLIDAHTILSHKPFVVPDTHKDWRTATNPLVTGDTDIRFYCGVPLVTRDRAVVGALSVFDYSPNTNVHGPKLERLEKLAEELVSMLESPFHTFLQMRNALHSPCQGQVAADLLQLSTRLGRATCKGGYMTVFERDGSGSPYSLNCMFNTSDSVGKAKGQCYIVPTGIVTGVQKVVERATSLQNAFELAAKAVVDYFLFEFVCVMEVRFTGKYLAPTECFEGITKVELDAFEHKAKLAKDEAKTKLRIRTLAQCGGSYDVESTDVKLWQKAYSSDYGLQARNPRNNAHFNHALLMLIFRMKPSLSRDKHRQNTEDTCSLVLRSGGYLLGVFSKSKDTFYDSGKLARVYEHMRLVHKEYSNKQASRAP</sequence>
<evidence type="ECO:0000259" key="2">
    <source>
        <dbReference type="Pfam" id="PF01590"/>
    </source>
</evidence>
<reference evidence="4" key="1">
    <citation type="journal article" date="2018" name="Nat. Microbiol.">
        <title>Leveraging single-cell genomics to expand the fungal tree of life.</title>
        <authorList>
            <person name="Ahrendt S.R."/>
            <person name="Quandt C.A."/>
            <person name="Ciobanu D."/>
            <person name="Clum A."/>
            <person name="Salamov A."/>
            <person name="Andreopoulos B."/>
            <person name="Cheng J.F."/>
            <person name="Woyke T."/>
            <person name="Pelin A."/>
            <person name="Henrissat B."/>
            <person name="Reynolds N.K."/>
            <person name="Benny G.L."/>
            <person name="Smith M.E."/>
            <person name="James T.Y."/>
            <person name="Grigoriev I.V."/>
        </authorList>
    </citation>
    <scope>NUCLEOTIDE SEQUENCE [LARGE SCALE GENOMIC DNA]</scope>
    <source>
        <strain evidence="4">Baker2002</strain>
    </source>
</reference>
<dbReference type="PANTHER" id="PTHR43102">
    <property type="entry name" value="SLR1143 PROTEIN"/>
    <property type="match status" value="1"/>
</dbReference>
<feature type="region of interest" description="Disordered" evidence="1">
    <location>
        <begin position="1"/>
        <end position="22"/>
    </location>
</feature>